<keyword evidence="1" id="KW-0472">Membrane</keyword>
<dbReference type="Proteomes" id="UP001139150">
    <property type="component" value="Unassembled WGS sequence"/>
</dbReference>
<evidence type="ECO:0000259" key="3">
    <source>
        <dbReference type="Pfam" id="PF11797"/>
    </source>
</evidence>
<accession>A0A9X2CUY9</accession>
<feature type="domain" description="WxL Interacting Protein peptidoglycan binding" evidence="2">
    <location>
        <begin position="38"/>
        <end position="157"/>
    </location>
</feature>
<name>A0A9X2CUY9_9BACI</name>
<evidence type="ECO:0000313" key="5">
    <source>
        <dbReference type="Proteomes" id="UP001139150"/>
    </source>
</evidence>
<evidence type="ECO:0000256" key="1">
    <source>
        <dbReference type="SAM" id="Phobius"/>
    </source>
</evidence>
<dbReference type="InterPro" id="IPR010317">
    <property type="entry name" value="WxLIP_PGBD"/>
</dbReference>
<reference evidence="4" key="1">
    <citation type="submission" date="2022-02" db="EMBL/GenBank/DDBJ databases">
        <title>Halalkalibacter sp. nov. isolated from Lonar Lake, India.</title>
        <authorList>
            <person name="Joshi A."/>
            <person name="Thite S."/>
            <person name="Lodha T."/>
        </authorList>
    </citation>
    <scope>NUCLEOTIDE SEQUENCE</scope>
    <source>
        <strain evidence="4">MEB205</strain>
    </source>
</reference>
<feature type="transmembrane region" description="Helical" evidence="1">
    <location>
        <begin position="325"/>
        <end position="343"/>
    </location>
</feature>
<gene>
    <name evidence="4" type="ORF">MF646_16345</name>
</gene>
<dbReference type="RefSeq" id="WP_250097583.1">
    <property type="nucleotide sequence ID" value="NZ_JAKRYL010000018.1"/>
</dbReference>
<evidence type="ECO:0000313" key="4">
    <source>
        <dbReference type="EMBL" id="MCL7748696.1"/>
    </source>
</evidence>
<keyword evidence="5" id="KW-1185">Reference proteome</keyword>
<dbReference type="Pfam" id="PF06030">
    <property type="entry name" value="WxLIP_PGBD"/>
    <property type="match status" value="1"/>
</dbReference>
<keyword evidence="1" id="KW-1133">Transmembrane helix</keyword>
<protein>
    <submittedName>
        <fullName evidence="4">DUF916 and DUF3324 domain-containing protein</fullName>
    </submittedName>
</protein>
<dbReference type="InterPro" id="IPR021759">
    <property type="entry name" value="WxLIP_HBD"/>
</dbReference>
<evidence type="ECO:0000259" key="2">
    <source>
        <dbReference type="Pfam" id="PF06030"/>
    </source>
</evidence>
<organism evidence="4 5">
    <name type="scientific">Halalkalibacter alkaliphilus</name>
    <dbReference type="NCBI Taxonomy" id="2917993"/>
    <lineage>
        <taxon>Bacteria</taxon>
        <taxon>Bacillati</taxon>
        <taxon>Bacillota</taxon>
        <taxon>Bacilli</taxon>
        <taxon>Bacillales</taxon>
        <taxon>Bacillaceae</taxon>
        <taxon>Halalkalibacter</taxon>
    </lineage>
</organism>
<feature type="domain" description="WxL Interacting Protein host binding" evidence="3">
    <location>
        <begin position="178"/>
        <end position="307"/>
    </location>
</feature>
<comment type="caution">
    <text evidence="4">The sequence shown here is derived from an EMBL/GenBank/DDBJ whole genome shotgun (WGS) entry which is preliminary data.</text>
</comment>
<dbReference type="EMBL" id="JAKRYL010000018">
    <property type="protein sequence ID" value="MCL7748696.1"/>
    <property type="molecule type" value="Genomic_DNA"/>
</dbReference>
<dbReference type="AlphaFoldDB" id="A0A9X2CUY9"/>
<sequence>MTGRILSVLVTFSLVFSVFNTSLLLNRIHAQEEMDSPFVIEPILPDNQIEGVSGYYHIQVKPGEDQTIYARIKNKRDHNITVHILPINSYTAPTGGILYEESLELDDTKILDGSIIMSELLLVDPFIELNANESLEVPIHIAVPETDKGTFLGGLLFASIGEDTLEEINSHEEGDIGFIIRNEITYTLAVQLDLPNISAPNFSIDNVGINVRPSGPELFMELTNDAQMILRGTHGNYRVENNSGEELFKGEIESFTMVPKTAIRYPVTWDYATFEPGVYNVLITANVLGEDIIAERTFEIEGEQINEFEEIREDAPEPVPISIPWWVWAIGGIIIAGFFYWLGTRRK</sequence>
<keyword evidence="1" id="KW-0812">Transmembrane</keyword>
<dbReference type="Pfam" id="PF11797">
    <property type="entry name" value="WxLIP_HBD"/>
    <property type="match status" value="1"/>
</dbReference>
<proteinExistence type="predicted"/>